<dbReference type="PROSITE" id="PS50090">
    <property type="entry name" value="MYB_LIKE"/>
    <property type="match status" value="1"/>
</dbReference>
<feature type="region of interest" description="Disordered" evidence="1">
    <location>
        <begin position="304"/>
        <end position="351"/>
    </location>
</feature>
<dbReference type="Gene3D" id="1.10.10.60">
    <property type="entry name" value="Homeodomain-like"/>
    <property type="match status" value="1"/>
</dbReference>
<feature type="compositionally biased region" description="Polar residues" evidence="1">
    <location>
        <begin position="611"/>
        <end position="621"/>
    </location>
</feature>
<dbReference type="InterPro" id="IPR009057">
    <property type="entry name" value="Homeodomain-like_sf"/>
</dbReference>
<dbReference type="InterPro" id="IPR017930">
    <property type="entry name" value="Myb_dom"/>
</dbReference>
<feature type="domain" description="HTH myb-type" evidence="3">
    <location>
        <begin position="198"/>
        <end position="256"/>
    </location>
</feature>
<evidence type="ECO:0000313" key="5">
    <source>
        <dbReference type="Proteomes" id="UP000541444"/>
    </source>
</evidence>
<dbReference type="SMART" id="SM00717">
    <property type="entry name" value="SANT"/>
    <property type="match status" value="1"/>
</dbReference>
<comment type="caution">
    <text evidence="4">The sequence shown here is derived from an EMBL/GenBank/DDBJ whole genome shotgun (WGS) entry which is preliminary data.</text>
</comment>
<feature type="region of interest" description="Disordered" evidence="1">
    <location>
        <begin position="520"/>
        <end position="621"/>
    </location>
</feature>
<dbReference type="PANTHER" id="PTHR47206:SF1">
    <property type="entry name" value="HOMEODOMAIN-LIKE SUPERFAMILY PROTEIN"/>
    <property type="match status" value="1"/>
</dbReference>
<proteinExistence type="predicted"/>
<dbReference type="SUPFAM" id="SSF46689">
    <property type="entry name" value="Homeodomain-like"/>
    <property type="match status" value="1"/>
</dbReference>
<dbReference type="CDD" id="cd11660">
    <property type="entry name" value="SANT_TRF"/>
    <property type="match status" value="1"/>
</dbReference>
<name>A0A7J7LTA9_9MAGN</name>
<dbReference type="InterPro" id="IPR001005">
    <property type="entry name" value="SANT/Myb"/>
</dbReference>
<evidence type="ECO:0008006" key="6">
    <source>
        <dbReference type="Google" id="ProtNLM"/>
    </source>
</evidence>
<evidence type="ECO:0000313" key="4">
    <source>
        <dbReference type="EMBL" id="KAF6145819.1"/>
    </source>
</evidence>
<evidence type="ECO:0000259" key="3">
    <source>
        <dbReference type="PROSITE" id="PS51294"/>
    </source>
</evidence>
<keyword evidence="5" id="KW-1185">Reference proteome</keyword>
<feature type="compositionally biased region" description="Basic and acidic residues" evidence="1">
    <location>
        <begin position="593"/>
        <end position="609"/>
    </location>
</feature>
<feature type="compositionally biased region" description="Basic and acidic residues" evidence="1">
    <location>
        <begin position="559"/>
        <end position="569"/>
    </location>
</feature>
<sequence>MVETMKKKQKKSFTSEDDMSPLLNRYSPTTIIALLQEIYQFADTKMDWKSIVKKTSTGITNPREYQNLWRHLAYRLALSENVEDGVEPLDDDSDLESELEVYPTVTVEESQEAGAYAKVLLASGLPSDPNCETAEAPLIINIPNGHASRGPLDDSQPFCSQGKNITIPVTVQVQQLPTGMASTEGLEGNGPATGGLPQKKKKIPWTQEEDKILIAAVEEYGEKNWAIIIRKYFNGERTNSQLAQKWAFIKKRNPHLVPGGSVPTGASASSLLSESQQATLATTRFSIESAIKMPLLNRFISAGSTASTPNSNSQSSSPITPGEASGSLQKGVSKPRLPPKKLSTAPAMAPAGPNSMIQAAAVAAGARIANPSTAASLLKAAQSKNVVRIRPGGGNLLITSMSGATSATNQSGKPSNVHYMRTGLASASANYSTVMPSVPQSAKLKAGDLPVGSTASSPMCIDSNGTTEASISGEIEVCGSKNMPKGLGQNNKAALPDTEIIKETQTTMTGRMDEMYQTNSASQIDSSVIPSVPQSANSRTADLPVPTESPSPMCVDSNVKTEVDTHENMEVSSSDNTPIEFEQNDKTVLPDAEVVKESQRTTEMGEKDQTALVSQTESQNM</sequence>
<dbReference type="EMBL" id="JACGCM010002027">
    <property type="protein sequence ID" value="KAF6145819.1"/>
    <property type="molecule type" value="Genomic_DNA"/>
</dbReference>
<feature type="domain" description="Myb-like" evidence="2">
    <location>
        <begin position="197"/>
        <end position="246"/>
    </location>
</feature>
<organism evidence="4 5">
    <name type="scientific">Kingdonia uniflora</name>
    <dbReference type="NCBI Taxonomy" id="39325"/>
    <lineage>
        <taxon>Eukaryota</taxon>
        <taxon>Viridiplantae</taxon>
        <taxon>Streptophyta</taxon>
        <taxon>Embryophyta</taxon>
        <taxon>Tracheophyta</taxon>
        <taxon>Spermatophyta</taxon>
        <taxon>Magnoliopsida</taxon>
        <taxon>Ranunculales</taxon>
        <taxon>Circaeasteraceae</taxon>
        <taxon>Kingdonia</taxon>
    </lineage>
</organism>
<dbReference type="OrthoDB" id="608866at2759"/>
<protein>
    <recommendedName>
        <fullName evidence="6">MYB transcription factor</fullName>
    </recommendedName>
</protein>
<accession>A0A7J7LTA9</accession>
<evidence type="ECO:0000259" key="2">
    <source>
        <dbReference type="PROSITE" id="PS50090"/>
    </source>
</evidence>
<feature type="compositionally biased region" description="Low complexity" evidence="1">
    <location>
        <begin position="304"/>
        <end position="321"/>
    </location>
</feature>
<feature type="compositionally biased region" description="Polar residues" evidence="1">
    <location>
        <begin position="520"/>
        <end position="540"/>
    </location>
</feature>
<dbReference type="AlphaFoldDB" id="A0A7J7LTA9"/>
<dbReference type="Proteomes" id="UP000541444">
    <property type="component" value="Unassembled WGS sequence"/>
</dbReference>
<dbReference type="PROSITE" id="PS51294">
    <property type="entry name" value="HTH_MYB"/>
    <property type="match status" value="1"/>
</dbReference>
<evidence type="ECO:0000256" key="1">
    <source>
        <dbReference type="SAM" id="MobiDB-lite"/>
    </source>
</evidence>
<dbReference type="Pfam" id="PF00249">
    <property type="entry name" value="Myb_DNA-binding"/>
    <property type="match status" value="1"/>
</dbReference>
<reference evidence="4 5" key="1">
    <citation type="journal article" date="2020" name="IScience">
        <title>Genome Sequencing of the Endangered Kingdonia uniflora (Circaeasteraceae, Ranunculales) Reveals Potential Mechanisms of Evolutionary Specialization.</title>
        <authorList>
            <person name="Sun Y."/>
            <person name="Deng T."/>
            <person name="Zhang A."/>
            <person name="Moore M.J."/>
            <person name="Landis J.B."/>
            <person name="Lin N."/>
            <person name="Zhang H."/>
            <person name="Zhang X."/>
            <person name="Huang J."/>
            <person name="Zhang X."/>
            <person name="Sun H."/>
            <person name="Wang H."/>
        </authorList>
    </citation>
    <scope>NUCLEOTIDE SEQUENCE [LARGE SCALE GENOMIC DNA]</scope>
    <source>
        <strain evidence="4">TB1705</strain>
        <tissue evidence="4">Leaf</tissue>
    </source>
</reference>
<dbReference type="PANTHER" id="PTHR47206">
    <property type="entry name" value="HOMEODOMAIN-LIKE SUPERFAMILY PROTEIN"/>
    <property type="match status" value="1"/>
</dbReference>
<gene>
    <name evidence="4" type="ORF">GIB67_028814</name>
</gene>